<evidence type="ECO:0008006" key="3">
    <source>
        <dbReference type="Google" id="ProtNLM"/>
    </source>
</evidence>
<protein>
    <recommendedName>
        <fullName evidence="3">DUF1214 domain-containing protein</fullName>
    </recommendedName>
</protein>
<gene>
    <name evidence="1" type="ORF">SHTP_0417</name>
</gene>
<sequence>MSSHPVSQPVLQPVSQPLTVAIAEAEKLVTAAPHIETEADLLEGLQYLAGCIAGCLHLAFDYERDHPFLQSGTGPFTKMGLDNPDTLYFGTRVHADRDYVVIGNRGTTTDLSFQLLGGEYTDDNVPVSQAAFDDRELEIASDGSFQWRLRPTSNGQLVIREVYADWSAQRGTLAISRLDTAGTAPPPLTRETVQKRYTVAGKQLVDRVKTWLQFPQWFYLNIPVNTMVAPRLTPGGLATQYSSAGHFDLRPDQALVITVPVSDAPYLGFQLGSMWYISLDYINHQTSLNNSQAQADPDGKVRIVVADRNPGVTNWVETLGHRRGFLQLRWQRVSRQLTDGDGPSVELVDFDAVGSVLPYLEHNKISEEDWRARIALRQKQIAARMLG</sequence>
<dbReference type="Proteomes" id="UP000218067">
    <property type="component" value="Chromosome"/>
</dbReference>
<dbReference type="AlphaFoldDB" id="A0A1B4XYB8"/>
<evidence type="ECO:0000313" key="2">
    <source>
        <dbReference type="Proteomes" id="UP000218067"/>
    </source>
</evidence>
<proteinExistence type="predicted"/>
<reference evidence="1 2" key="1">
    <citation type="submission" date="2016-08" db="EMBL/GenBank/DDBJ databases">
        <title>Complete genome sequence of Mycobacterium shinshuense, a subspecies of M. ulcerans.</title>
        <authorList>
            <person name="Yoshida M."/>
            <person name="Ogura Y."/>
            <person name="Hayashi T."/>
            <person name="Hoshino Y."/>
        </authorList>
    </citation>
    <scope>NUCLEOTIDE SEQUENCE [LARGE SCALE GENOMIC DNA]</scope>
    <source>
        <strain evidence="2">ATCC 33728</strain>
    </source>
</reference>
<dbReference type="EMBL" id="AP017624">
    <property type="protein sequence ID" value="BAV39800.1"/>
    <property type="molecule type" value="Genomic_DNA"/>
</dbReference>
<evidence type="ECO:0000313" key="1">
    <source>
        <dbReference type="EMBL" id="BAV39800.1"/>
    </source>
</evidence>
<name>A0A1B4XYB8_MYCUL</name>
<organism evidence="1 2">
    <name type="scientific">Mycobacterium ulcerans subsp. shinshuense</name>
    <dbReference type="NCBI Taxonomy" id="1124626"/>
    <lineage>
        <taxon>Bacteria</taxon>
        <taxon>Bacillati</taxon>
        <taxon>Actinomycetota</taxon>
        <taxon>Actinomycetes</taxon>
        <taxon>Mycobacteriales</taxon>
        <taxon>Mycobacteriaceae</taxon>
        <taxon>Mycobacterium</taxon>
        <taxon>Mycobacterium ulcerans group</taxon>
    </lineage>
</organism>
<accession>A0A1B4XYB8</accession>